<feature type="region of interest" description="Disordered" evidence="9">
    <location>
        <begin position="1"/>
        <end position="22"/>
    </location>
</feature>
<dbReference type="EMBL" id="WHPN01000428">
    <property type="protein sequence ID" value="KAF4405160.1"/>
    <property type="molecule type" value="Genomic_DNA"/>
</dbReference>
<dbReference type="InterPro" id="IPR052017">
    <property type="entry name" value="TSUP"/>
</dbReference>
<feature type="transmembrane region" description="Helical" evidence="8">
    <location>
        <begin position="24"/>
        <end position="41"/>
    </location>
</feature>
<evidence type="ECO:0000256" key="4">
    <source>
        <dbReference type="ARBA" id="ARBA00022475"/>
    </source>
</evidence>
<keyword evidence="4 8" id="KW-1003">Cell membrane</keyword>
<feature type="transmembrane region" description="Helical" evidence="8">
    <location>
        <begin position="192"/>
        <end position="210"/>
    </location>
</feature>
<dbReference type="Proteomes" id="UP000621266">
    <property type="component" value="Unassembled WGS sequence"/>
</dbReference>
<proteinExistence type="inferred from homology"/>
<evidence type="ECO:0000256" key="1">
    <source>
        <dbReference type="ARBA" id="ARBA00004651"/>
    </source>
</evidence>
<feature type="transmembrane region" description="Helical" evidence="8">
    <location>
        <begin position="96"/>
        <end position="116"/>
    </location>
</feature>
<evidence type="ECO:0000256" key="7">
    <source>
        <dbReference type="ARBA" id="ARBA00023136"/>
    </source>
</evidence>
<evidence type="ECO:0000256" key="5">
    <source>
        <dbReference type="ARBA" id="ARBA00022692"/>
    </source>
</evidence>
<evidence type="ECO:0000256" key="6">
    <source>
        <dbReference type="ARBA" id="ARBA00022989"/>
    </source>
</evidence>
<reference evidence="10 11" key="1">
    <citation type="submission" date="2019-10" db="EMBL/GenBank/DDBJ databases">
        <title>Streptomyces tenebrisbrunneis sp.nov., an endogenous actinomycete isolated from of Lycium ruthenicum.</title>
        <authorList>
            <person name="Ma L."/>
        </authorList>
    </citation>
    <scope>NUCLEOTIDE SEQUENCE [LARGE SCALE GENOMIC DNA]</scope>
    <source>
        <strain evidence="10 11">TRM 66187</strain>
    </source>
</reference>
<dbReference type="PANTHER" id="PTHR30269">
    <property type="entry name" value="TRANSMEMBRANE PROTEIN YFCA"/>
    <property type="match status" value="1"/>
</dbReference>
<evidence type="ECO:0000256" key="8">
    <source>
        <dbReference type="RuleBase" id="RU363041"/>
    </source>
</evidence>
<evidence type="ECO:0000313" key="10">
    <source>
        <dbReference type="EMBL" id="KAF4405160.1"/>
    </source>
</evidence>
<name>A0ABQ7F9G3_9ACTN</name>
<comment type="similarity">
    <text evidence="2 8">Belongs to the 4-toluene sulfonate uptake permease (TSUP) (TC 2.A.102) family.</text>
</comment>
<keyword evidence="3" id="KW-0813">Transport</keyword>
<feature type="transmembrane region" description="Helical" evidence="8">
    <location>
        <begin position="71"/>
        <end position="89"/>
    </location>
</feature>
<keyword evidence="6 8" id="KW-1133">Transmembrane helix</keyword>
<comment type="subcellular location">
    <subcellularLocation>
        <location evidence="1 8">Cell membrane</location>
        <topology evidence="1 8">Multi-pass membrane protein</topology>
    </subcellularLocation>
</comment>
<dbReference type="PANTHER" id="PTHR30269:SF37">
    <property type="entry name" value="MEMBRANE TRANSPORTER PROTEIN"/>
    <property type="match status" value="1"/>
</dbReference>
<feature type="transmembrane region" description="Helical" evidence="8">
    <location>
        <begin position="48"/>
        <end position="65"/>
    </location>
</feature>
<organism evidence="10 11">
    <name type="scientific">Streptomyces lycii</name>
    <dbReference type="NCBI Taxonomy" id="2654337"/>
    <lineage>
        <taxon>Bacteria</taxon>
        <taxon>Bacillati</taxon>
        <taxon>Actinomycetota</taxon>
        <taxon>Actinomycetes</taxon>
        <taxon>Kitasatosporales</taxon>
        <taxon>Streptomycetaceae</taxon>
        <taxon>Streptomyces</taxon>
    </lineage>
</organism>
<gene>
    <name evidence="10" type="ORF">GCU69_31840</name>
</gene>
<keyword evidence="5 8" id="KW-0812">Transmembrane</keyword>
<dbReference type="InterPro" id="IPR002781">
    <property type="entry name" value="TM_pro_TauE-like"/>
</dbReference>
<evidence type="ECO:0000256" key="2">
    <source>
        <dbReference type="ARBA" id="ARBA00009142"/>
    </source>
</evidence>
<protein>
    <recommendedName>
        <fullName evidence="8">Probable membrane transporter protein</fullName>
    </recommendedName>
</protein>
<feature type="transmembrane region" description="Helical" evidence="8">
    <location>
        <begin position="246"/>
        <end position="264"/>
    </location>
</feature>
<comment type="caution">
    <text evidence="10">The sequence shown here is derived from an EMBL/GenBank/DDBJ whole genome shotgun (WGS) entry which is preliminary data.</text>
</comment>
<keyword evidence="7 8" id="KW-0472">Membrane</keyword>
<evidence type="ECO:0000313" key="11">
    <source>
        <dbReference type="Proteomes" id="UP000621266"/>
    </source>
</evidence>
<dbReference type="Pfam" id="PF01925">
    <property type="entry name" value="TauE"/>
    <property type="match status" value="1"/>
</dbReference>
<feature type="transmembrane region" description="Helical" evidence="8">
    <location>
        <begin position="122"/>
        <end position="139"/>
    </location>
</feature>
<keyword evidence="11" id="KW-1185">Reference proteome</keyword>
<evidence type="ECO:0000256" key="3">
    <source>
        <dbReference type="ARBA" id="ARBA00022448"/>
    </source>
</evidence>
<evidence type="ECO:0000256" key="9">
    <source>
        <dbReference type="SAM" id="MobiDB-lite"/>
    </source>
</evidence>
<accession>A0ABQ7F9G3</accession>
<sequence>MSTAGPAPGPPAGPTSTTPRSRPVTSAWIAALLLGGVVLVGSSVQRMSGIGFGLVSVPALVLLLGPGEGVTLANCAAGVISAVGLASHWRQVRLRAMVPLVCASACTVPLGALIAGLLPEPVLLTGMGALVSVAVLLVMRGARVASLRGTGGAVAAGAASGFMNSSAGVGGPALSLYAVNAEWTARQFTSNALFYGLVVNVFSVAAKGVPQLTAPSWLLTAAGIAGGAVAGRALAARISERRARLVVLLLALGGGVTTMAKGLVGL</sequence>
<feature type="transmembrane region" description="Helical" evidence="8">
    <location>
        <begin position="216"/>
        <end position="234"/>
    </location>
</feature>